<dbReference type="Proteomes" id="UP000000844">
    <property type="component" value="Chromosome"/>
</dbReference>
<dbReference type="RefSeq" id="WP_013020567.1">
    <property type="nucleotide sequence ID" value="NC_013947.1"/>
</dbReference>
<dbReference type="STRING" id="446470.Snas_5363"/>
<dbReference type="KEGG" id="sna:Snas_5363"/>
<keyword evidence="2" id="KW-1185">Reference proteome</keyword>
<sequence length="181" mass="19797">MVVVSTFSELMDRLRIKVASPDGTVKLRFDSKGAAIVLTEGCLERHSEQSLAAAVDRCLESLSRAYDSAKDGIFDKSGGAPAVERRGVRKDDRLERYWAELAAIRVQGISSRGFVTMERVQGRVTTVVAPRALTRCNTGDMEAELNGALSEVSQRYSAAVTAAYCREYFTVEVAKLPPFLG</sequence>
<proteinExistence type="predicted"/>
<name>D3PUX2_STANL</name>
<dbReference type="AlphaFoldDB" id="D3PUX2"/>
<gene>
    <name evidence="1" type="ordered locus">Snas_5363</name>
</gene>
<evidence type="ECO:0000313" key="1">
    <source>
        <dbReference type="EMBL" id="ADD44996.1"/>
    </source>
</evidence>
<protein>
    <submittedName>
        <fullName evidence="1">Uncharacterized protein</fullName>
    </submittedName>
</protein>
<organism evidence="1 2">
    <name type="scientific">Stackebrandtia nassauensis (strain DSM 44728 / CIP 108903 / NRRL B-16338 / NBRC 102104 / LLR-40K-21)</name>
    <dbReference type="NCBI Taxonomy" id="446470"/>
    <lineage>
        <taxon>Bacteria</taxon>
        <taxon>Bacillati</taxon>
        <taxon>Actinomycetota</taxon>
        <taxon>Actinomycetes</taxon>
        <taxon>Glycomycetales</taxon>
        <taxon>Glycomycetaceae</taxon>
        <taxon>Stackebrandtia</taxon>
    </lineage>
</organism>
<accession>D3PUX2</accession>
<evidence type="ECO:0000313" key="2">
    <source>
        <dbReference type="Proteomes" id="UP000000844"/>
    </source>
</evidence>
<dbReference type="HOGENOM" id="CLU_1488185_0_0_11"/>
<reference evidence="1 2" key="1">
    <citation type="journal article" date="2009" name="Stand. Genomic Sci.">
        <title>Complete genome sequence of Stackebrandtia nassauensis type strain (LLR-40K-21).</title>
        <authorList>
            <person name="Munk C."/>
            <person name="Lapidus A."/>
            <person name="Copeland A."/>
            <person name="Jando M."/>
            <person name="Mayilraj S."/>
            <person name="Glavina Del Rio T."/>
            <person name="Nolan M."/>
            <person name="Chen F."/>
            <person name="Lucas S."/>
            <person name="Tice H."/>
            <person name="Cheng J.F."/>
            <person name="Han C."/>
            <person name="Detter J.C."/>
            <person name="Bruce D."/>
            <person name="Goodwin L."/>
            <person name="Chain P."/>
            <person name="Pitluck S."/>
            <person name="Goker M."/>
            <person name="Ovchinikova G."/>
            <person name="Pati A."/>
            <person name="Ivanova N."/>
            <person name="Mavromatis K."/>
            <person name="Chen A."/>
            <person name="Palaniappan K."/>
            <person name="Land M."/>
            <person name="Hauser L."/>
            <person name="Chang Y.J."/>
            <person name="Jeffries C.D."/>
            <person name="Bristow J."/>
            <person name="Eisen J.A."/>
            <person name="Markowitz V."/>
            <person name="Hugenholtz P."/>
            <person name="Kyrpides N.C."/>
            <person name="Klenk H.P."/>
        </authorList>
    </citation>
    <scope>NUCLEOTIDE SEQUENCE [LARGE SCALE GENOMIC DNA]</scope>
    <source>
        <strain evidence="2">DSM 44728 / CIP 108903 / NRRL B-16338 / NBRC 102104 / LLR-40K-21</strain>
    </source>
</reference>
<dbReference type="EMBL" id="CP001778">
    <property type="protein sequence ID" value="ADD44996.1"/>
    <property type="molecule type" value="Genomic_DNA"/>
</dbReference>